<dbReference type="Pfam" id="PF00083">
    <property type="entry name" value="Sugar_tr"/>
    <property type="match status" value="1"/>
</dbReference>
<dbReference type="InterPro" id="IPR036259">
    <property type="entry name" value="MFS_trans_sf"/>
</dbReference>
<evidence type="ECO:0000256" key="6">
    <source>
        <dbReference type="SAM" id="Phobius"/>
    </source>
</evidence>
<dbReference type="Proteomes" id="UP000189580">
    <property type="component" value="Chromosome b"/>
</dbReference>
<name>A0A167F1C8_9ASCO</name>
<dbReference type="OrthoDB" id="2544694at2759"/>
<feature type="transmembrane region" description="Helical" evidence="6">
    <location>
        <begin position="6"/>
        <end position="24"/>
    </location>
</feature>
<feature type="transmembrane region" description="Helical" evidence="6">
    <location>
        <begin position="36"/>
        <end position="60"/>
    </location>
</feature>
<gene>
    <name evidence="7" type="primary">STL1</name>
    <name evidence="7" type="ORF">AWJ20_2306</name>
</gene>
<keyword evidence="3 6" id="KW-0812">Transmembrane</keyword>
<comment type="subcellular location">
    <subcellularLocation>
        <location evidence="1">Membrane</location>
        <topology evidence="1">Multi-pass membrane protein</topology>
    </subcellularLocation>
</comment>
<evidence type="ECO:0000256" key="2">
    <source>
        <dbReference type="ARBA" id="ARBA00022448"/>
    </source>
</evidence>
<proteinExistence type="predicted"/>
<dbReference type="PANTHER" id="PTHR48022:SF68">
    <property type="entry name" value="MAJOR FACILITATOR SUPERFAMILY (MFS) PROFILE DOMAIN-CONTAINING PROTEIN-RELATED"/>
    <property type="match status" value="1"/>
</dbReference>
<dbReference type="GO" id="GO:0016020">
    <property type="term" value="C:membrane"/>
    <property type="evidence" value="ECO:0007669"/>
    <property type="project" value="UniProtKB-SubCell"/>
</dbReference>
<keyword evidence="2" id="KW-0813">Transport</keyword>
<sequence>MVEGALITAGIMISYWLDFGFFFAKGSVNWRFPIAFQIVFAIVIVCFVLVSIHSFCSTYYNSDFLTFQQSLPDSPRWLIKKDRVEEARLIFSALDDVEPDHHLITAQIEEIVATLIDEERSNAPIRRLFTFGREKHFHRAMLGFWNQAAQQLTGINLVGIMREEV</sequence>
<dbReference type="Gene3D" id="1.20.1250.20">
    <property type="entry name" value="MFS general substrate transporter like domains"/>
    <property type="match status" value="1"/>
</dbReference>
<keyword evidence="8" id="KW-1185">Reference proteome</keyword>
<evidence type="ECO:0000256" key="3">
    <source>
        <dbReference type="ARBA" id="ARBA00022692"/>
    </source>
</evidence>
<reference evidence="7 8" key="1">
    <citation type="submission" date="2016-02" db="EMBL/GenBank/DDBJ databases">
        <title>Complete genome sequence and transcriptome regulation of the pentose utilising yeast Sugiyamaella lignohabitans.</title>
        <authorList>
            <person name="Bellasio M."/>
            <person name="Peymann A."/>
            <person name="Valli M."/>
            <person name="Sipitzky M."/>
            <person name="Graf A."/>
            <person name="Sauer M."/>
            <person name="Marx H."/>
            <person name="Mattanovich D."/>
        </authorList>
    </citation>
    <scope>NUCLEOTIDE SEQUENCE [LARGE SCALE GENOMIC DNA]</scope>
    <source>
        <strain evidence="7 8">CBS 10342</strain>
    </source>
</reference>
<dbReference type="GO" id="GO:0005351">
    <property type="term" value="F:carbohydrate:proton symporter activity"/>
    <property type="evidence" value="ECO:0007669"/>
    <property type="project" value="TreeGrafter"/>
</dbReference>
<dbReference type="PANTHER" id="PTHR48022">
    <property type="entry name" value="PLASTIDIC GLUCOSE TRANSPORTER 4"/>
    <property type="match status" value="1"/>
</dbReference>
<keyword evidence="4 6" id="KW-1133">Transmembrane helix</keyword>
<dbReference type="InterPro" id="IPR005828">
    <property type="entry name" value="MFS_sugar_transport-like"/>
</dbReference>
<dbReference type="RefSeq" id="XP_018737178.1">
    <property type="nucleotide sequence ID" value="XM_018879244.1"/>
</dbReference>
<dbReference type="KEGG" id="slb:AWJ20_2306"/>
<dbReference type="InterPro" id="IPR050360">
    <property type="entry name" value="MFS_Sugar_Transporters"/>
</dbReference>
<dbReference type="GeneID" id="30034203"/>
<dbReference type="AlphaFoldDB" id="A0A167F1C8"/>
<accession>A0A167F1C8</accession>
<evidence type="ECO:0000313" key="7">
    <source>
        <dbReference type="EMBL" id="ANB14701.1"/>
    </source>
</evidence>
<organism evidence="7 8">
    <name type="scientific">Sugiyamaella lignohabitans</name>
    <dbReference type="NCBI Taxonomy" id="796027"/>
    <lineage>
        <taxon>Eukaryota</taxon>
        <taxon>Fungi</taxon>
        <taxon>Dikarya</taxon>
        <taxon>Ascomycota</taxon>
        <taxon>Saccharomycotina</taxon>
        <taxon>Dipodascomycetes</taxon>
        <taxon>Dipodascales</taxon>
        <taxon>Trichomonascaceae</taxon>
        <taxon>Sugiyamaella</taxon>
    </lineage>
</organism>
<evidence type="ECO:0000256" key="1">
    <source>
        <dbReference type="ARBA" id="ARBA00004141"/>
    </source>
</evidence>
<evidence type="ECO:0000256" key="4">
    <source>
        <dbReference type="ARBA" id="ARBA00022989"/>
    </source>
</evidence>
<dbReference type="EMBL" id="CP014503">
    <property type="protein sequence ID" value="ANB14701.1"/>
    <property type="molecule type" value="Genomic_DNA"/>
</dbReference>
<protein>
    <submittedName>
        <fullName evidence="7">Glucose-inactivated glycerol proton symporter STL1</fullName>
    </submittedName>
</protein>
<evidence type="ECO:0000256" key="5">
    <source>
        <dbReference type="ARBA" id="ARBA00023136"/>
    </source>
</evidence>
<keyword evidence="5 6" id="KW-0472">Membrane</keyword>
<evidence type="ECO:0000313" key="8">
    <source>
        <dbReference type="Proteomes" id="UP000189580"/>
    </source>
</evidence>